<accession>A0A0H4QKL4</accession>
<evidence type="ECO:0000313" key="3">
    <source>
        <dbReference type="Proteomes" id="UP000036106"/>
    </source>
</evidence>
<dbReference type="AlphaFoldDB" id="A0A0H4QKL4"/>
<dbReference type="OrthoDB" id="2313227at2"/>
<evidence type="ECO:0000256" key="1">
    <source>
        <dbReference type="SAM" id="Phobius"/>
    </source>
</evidence>
<keyword evidence="1" id="KW-0472">Membrane</keyword>
<gene>
    <name evidence="2" type="ORF">ABM34_08920</name>
</gene>
<feature type="transmembrane region" description="Helical" evidence="1">
    <location>
        <begin position="16"/>
        <end position="38"/>
    </location>
</feature>
<dbReference type="Proteomes" id="UP000036106">
    <property type="component" value="Chromosome"/>
</dbReference>
<dbReference type="RefSeq" id="WP_048705117.1">
    <property type="nucleotide sequence ID" value="NZ_CP012034.1"/>
</dbReference>
<keyword evidence="1" id="KW-0812">Transmembrane</keyword>
<dbReference type="KEGG" id="lgn:ABM34_08920"/>
<keyword evidence="1" id="KW-1133">Transmembrane helix</keyword>
<proteinExistence type="predicted"/>
<dbReference type="STRING" id="1007676.ABM34_08920"/>
<organism evidence="2 3">
    <name type="scientific">Companilactobacillus ginsenosidimutans</name>
    <dbReference type="NCBI Taxonomy" id="1007676"/>
    <lineage>
        <taxon>Bacteria</taxon>
        <taxon>Bacillati</taxon>
        <taxon>Bacillota</taxon>
        <taxon>Bacilli</taxon>
        <taxon>Lactobacillales</taxon>
        <taxon>Lactobacillaceae</taxon>
        <taxon>Companilactobacillus</taxon>
    </lineage>
</organism>
<dbReference type="PATRIC" id="fig|1007676.4.peg.1805"/>
<dbReference type="EMBL" id="CP012034">
    <property type="protein sequence ID" value="AKP67636.1"/>
    <property type="molecule type" value="Genomic_DNA"/>
</dbReference>
<keyword evidence="3" id="KW-1185">Reference proteome</keyword>
<name>A0A0H4QKL4_9LACO</name>
<reference evidence="3" key="1">
    <citation type="submission" date="2015-07" db="EMBL/GenBank/DDBJ databases">
        <title>Lactobacillus ginsenosidimutans/EMML 3141/ whole genome sequencing.</title>
        <authorList>
            <person name="Kim M.K."/>
            <person name="Im W.-T."/>
            <person name="Srinivasan S."/>
            <person name="Lee J.-J."/>
        </authorList>
    </citation>
    <scope>NUCLEOTIDE SEQUENCE [LARGE SCALE GENOMIC DNA]</scope>
    <source>
        <strain evidence="3">EMML 3041</strain>
    </source>
</reference>
<sequence length="432" mass="47588">MKDKKDLRNNIRTTSYFIIAAKVIIVITAVVFLITFSLGTANAAISKEISNQYQDNQLDVLKKSVNQNAMGFIGKLIDVSGTNILSKDNVDKYKNVQSELANREDRKHQISLLFDGKNEYKVTVTKDQLNGLDKTLLNETNQDVYQVQKNRLDTIRIWFEQTNDAEKYINNTWNDFLDSNKSLTMKKISMVNTYNKLIKNKNVKNDMQDKVAKMNEYFNNNSGEDSKVQNAKAELEALKNSPLTEKYKPANVDIISKLDNSAKADDALSDAGINDKHVLYFDKAKGQISYMTLTGGNYVSDGSDISVQSDNISSGKYTIKSVISSASSNAAIVTDTSSSSFGKYLSNATDDVLSGMGITNADNSTANFNTAKPVFWFKNNPALNNSVYFGTSGTIGFIYTGGSSYSNGIQVSTSGLSTIESKASSGLLLFVK</sequence>
<protein>
    <submittedName>
        <fullName evidence="2">Uncharacterized protein</fullName>
    </submittedName>
</protein>
<evidence type="ECO:0000313" key="2">
    <source>
        <dbReference type="EMBL" id="AKP67636.1"/>
    </source>
</evidence>